<sequence>MRILAISPTPSHPQDAGNRARIHAVLTALKAAGHAVHLCLLMRENPPPAAIRAMRDAWDELIEVPHDRGREARSLGPLNAIDDWILPEAEAAFAALAARVPRFDLVLVNYVFLSRALTFFDHRIIKVIDAHDIFAGRADALAALGLENRFFATTAEEEAAGLDRADLVLAIQDEERRHFTLVTRAATATLGHLPVAQQPPPPAPGGLSIGYLGSGNPLNTRALGRFLAALPPAEVAAAGGRLVVAGGACQGLAEAPGLRLLGPVADPDALYAEADLVVNPHEGGTGLKIKTVEALARGRPVIGTAAAFAGLPATSVFHAAPDAAAAARLARRWLASAAFREEIAEASARLFQRYALGVGAARARLASPSGLAGLLDRPRLLMLTDVPYWRGSLGNQARIGAVVDAAREGFDLDLFFTGDLPGAEREAARRALGRRGRLFTPRPAGEAPMPWGLTPFERARFDGALLASLEAHLARNPPQAVMVQYLRLSWMRLARGMPKLTVLDTHDVMSLRAQNFRLFGQEHFIQIPVAEELKILDGFSQVMAIQAEEARWLEALLPGRVILAPHALPALLPARGSPPGSPPRIGFIGGDSPMNRDGLRWLLDQVWPAIQPLGAELHVAGGVCAEMPKGRPGVVLRGEVPDQQDFLDTLDIAVNPVFYGGGLKIKTVEYLARGLPSVLTAEALFGIQGGAGTAYALAEDRAQFVAALALLVRDRATRARMAEAAFAFGRQRFGPQALAPAIDTLASLARGVPRLAPVSIPA</sequence>
<dbReference type="RefSeq" id="WP_092960818.1">
    <property type="nucleotide sequence ID" value="NZ_FOSQ01000005.1"/>
</dbReference>
<keyword evidence="4" id="KW-1185">Reference proteome</keyword>
<gene>
    <name evidence="3" type="ORF">SAMN02745775_105314</name>
</gene>
<dbReference type="STRING" id="1123062.SAMN02745775_105314"/>
<dbReference type="PANTHER" id="PTHR12526">
    <property type="entry name" value="GLYCOSYLTRANSFERASE"/>
    <property type="match status" value="1"/>
</dbReference>
<dbReference type="AlphaFoldDB" id="A0A1I4BIK9"/>
<accession>A0A1I4BIK9</accession>
<dbReference type="Proteomes" id="UP000199473">
    <property type="component" value="Unassembled WGS sequence"/>
</dbReference>
<evidence type="ECO:0000313" key="4">
    <source>
        <dbReference type="Proteomes" id="UP000199473"/>
    </source>
</evidence>
<keyword evidence="1" id="KW-0328">Glycosyltransferase</keyword>
<dbReference type="SUPFAM" id="SSF53756">
    <property type="entry name" value="UDP-Glycosyltransferase/glycogen phosphorylase"/>
    <property type="match status" value="2"/>
</dbReference>
<keyword evidence="2 3" id="KW-0808">Transferase</keyword>
<protein>
    <submittedName>
        <fullName evidence="3">Glycosyltransferase involved in cell wall bisynthesis</fullName>
    </submittedName>
</protein>
<dbReference type="Gene3D" id="3.40.50.2000">
    <property type="entry name" value="Glycogen Phosphorylase B"/>
    <property type="match status" value="2"/>
</dbReference>
<name>A0A1I4BIK9_9PROT</name>
<dbReference type="OrthoDB" id="7815474at2"/>
<dbReference type="Pfam" id="PF13692">
    <property type="entry name" value="Glyco_trans_1_4"/>
    <property type="match status" value="2"/>
</dbReference>
<reference evidence="3 4" key="1">
    <citation type="submission" date="2016-10" db="EMBL/GenBank/DDBJ databases">
        <authorList>
            <person name="de Groot N.N."/>
        </authorList>
    </citation>
    <scope>NUCLEOTIDE SEQUENCE [LARGE SCALE GENOMIC DNA]</scope>
    <source>
        <strain evidence="3 4">DSM 19981</strain>
    </source>
</reference>
<evidence type="ECO:0000256" key="2">
    <source>
        <dbReference type="ARBA" id="ARBA00022679"/>
    </source>
</evidence>
<dbReference type="EMBL" id="FOSQ01000005">
    <property type="protein sequence ID" value="SFK68343.1"/>
    <property type="molecule type" value="Genomic_DNA"/>
</dbReference>
<dbReference type="PANTHER" id="PTHR12526:SF510">
    <property type="entry name" value="D-INOSITOL 3-PHOSPHATE GLYCOSYLTRANSFERASE"/>
    <property type="match status" value="1"/>
</dbReference>
<dbReference type="GO" id="GO:0016757">
    <property type="term" value="F:glycosyltransferase activity"/>
    <property type="evidence" value="ECO:0007669"/>
    <property type="project" value="UniProtKB-KW"/>
</dbReference>
<proteinExistence type="predicted"/>
<evidence type="ECO:0000313" key="3">
    <source>
        <dbReference type="EMBL" id="SFK68343.1"/>
    </source>
</evidence>
<organism evidence="3 4">
    <name type="scientific">Falsiroseomonas stagni DSM 19981</name>
    <dbReference type="NCBI Taxonomy" id="1123062"/>
    <lineage>
        <taxon>Bacteria</taxon>
        <taxon>Pseudomonadati</taxon>
        <taxon>Pseudomonadota</taxon>
        <taxon>Alphaproteobacteria</taxon>
        <taxon>Acetobacterales</taxon>
        <taxon>Roseomonadaceae</taxon>
        <taxon>Falsiroseomonas</taxon>
    </lineage>
</organism>
<evidence type="ECO:0000256" key="1">
    <source>
        <dbReference type="ARBA" id="ARBA00022676"/>
    </source>
</evidence>